<accession>A0A0L9UHQ0</accession>
<feature type="region of interest" description="Disordered" evidence="1">
    <location>
        <begin position="24"/>
        <end position="44"/>
    </location>
</feature>
<evidence type="ECO:0000313" key="2">
    <source>
        <dbReference type="EMBL" id="KOM42064.1"/>
    </source>
</evidence>
<dbReference type="AlphaFoldDB" id="A0A0L9UHQ0"/>
<feature type="region of interest" description="Disordered" evidence="1">
    <location>
        <begin position="74"/>
        <end position="144"/>
    </location>
</feature>
<sequence length="144" mass="15745">MMCLAWPRRALSCRRPKVAICHESSRSYRASSSRRGPLTPPLLKPEITHGSLWYEGEKKSLPTSTAVFLKEKGSGIAHAKKHSAKKLDENKKGSGGSSSKQIGDKKKGGKTKANPETDLAKSTATDVDRESDVKDYGENLEDCE</sequence>
<dbReference type="Gramene" id="KOM42064">
    <property type="protein sequence ID" value="KOM42064"/>
    <property type="gene ID" value="LR48_Vigan04g226200"/>
</dbReference>
<dbReference type="Proteomes" id="UP000053144">
    <property type="component" value="Chromosome 4"/>
</dbReference>
<proteinExistence type="predicted"/>
<organism evidence="2 3">
    <name type="scientific">Phaseolus angularis</name>
    <name type="common">Azuki bean</name>
    <name type="synonym">Vigna angularis</name>
    <dbReference type="NCBI Taxonomy" id="3914"/>
    <lineage>
        <taxon>Eukaryota</taxon>
        <taxon>Viridiplantae</taxon>
        <taxon>Streptophyta</taxon>
        <taxon>Embryophyta</taxon>
        <taxon>Tracheophyta</taxon>
        <taxon>Spermatophyta</taxon>
        <taxon>Magnoliopsida</taxon>
        <taxon>eudicotyledons</taxon>
        <taxon>Gunneridae</taxon>
        <taxon>Pentapetalae</taxon>
        <taxon>rosids</taxon>
        <taxon>fabids</taxon>
        <taxon>Fabales</taxon>
        <taxon>Fabaceae</taxon>
        <taxon>Papilionoideae</taxon>
        <taxon>50 kb inversion clade</taxon>
        <taxon>NPAAA clade</taxon>
        <taxon>indigoferoid/millettioid clade</taxon>
        <taxon>Phaseoleae</taxon>
        <taxon>Vigna</taxon>
    </lineage>
</organism>
<protein>
    <submittedName>
        <fullName evidence="2">Uncharacterized protein</fullName>
    </submittedName>
</protein>
<evidence type="ECO:0000256" key="1">
    <source>
        <dbReference type="SAM" id="MobiDB-lite"/>
    </source>
</evidence>
<evidence type="ECO:0000313" key="3">
    <source>
        <dbReference type="Proteomes" id="UP000053144"/>
    </source>
</evidence>
<name>A0A0L9UHQ0_PHAAN</name>
<dbReference type="EMBL" id="CM003374">
    <property type="protein sequence ID" value="KOM42064.1"/>
    <property type="molecule type" value="Genomic_DNA"/>
</dbReference>
<dbReference type="STRING" id="3914.A0A0L9UHQ0"/>
<feature type="compositionally biased region" description="Basic and acidic residues" evidence="1">
    <location>
        <begin position="126"/>
        <end position="137"/>
    </location>
</feature>
<gene>
    <name evidence="2" type="ORF">LR48_Vigan04g226200</name>
</gene>
<reference evidence="3" key="1">
    <citation type="journal article" date="2015" name="Proc. Natl. Acad. Sci. U.S.A.">
        <title>Genome sequencing of adzuki bean (Vigna angularis) provides insight into high starch and low fat accumulation and domestication.</title>
        <authorList>
            <person name="Yang K."/>
            <person name="Tian Z."/>
            <person name="Chen C."/>
            <person name="Luo L."/>
            <person name="Zhao B."/>
            <person name="Wang Z."/>
            <person name="Yu L."/>
            <person name="Li Y."/>
            <person name="Sun Y."/>
            <person name="Li W."/>
            <person name="Chen Y."/>
            <person name="Li Y."/>
            <person name="Zhang Y."/>
            <person name="Ai D."/>
            <person name="Zhao J."/>
            <person name="Shang C."/>
            <person name="Ma Y."/>
            <person name="Wu B."/>
            <person name="Wang M."/>
            <person name="Gao L."/>
            <person name="Sun D."/>
            <person name="Zhang P."/>
            <person name="Guo F."/>
            <person name="Wang W."/>
            <person name="Li Y."/>
            <person name="Wang J."/>
            <person name="Varshney R.K."/>
            <person name="Wang J."/>
            <person name="Ling H.Q."/>
            <person name="Wan P."/>
        </authorList>
    </citation>
    <scope>NUCLEOTIDE SEQUENCE</scope>
    <source>
        <strain evidence="3">cv. Jingnong 6</strain>
    </source>
</reference>